<reference evidence="1 2" key="1">
    <citation type="submission" date="2022-06" db="EMBL/GenBank/DDBJ databases">
        <title>Draft genome sequence of type strain Streptomyces rubrisoli DSM 42083.</title>
        <authorList>
            <person name="Duangmal K."/>
            <person name="Klaysubun C."/>
        </authorList>
    </citation>
    <scope>NUCLEOTIDE SEQUENCE [LARGE SCALE GENOMIC DNA]</scope>
    <source>
        <strain evidence="1 2">DSM 42083</strain>
    </source>
</reference>
<name>A0ABT1PBW5_9ACTN</name>
<keyword evidence="2" id="KW-1185">Reference proteome</keyword>
<dbReference type="RefSeq" id="WP_255927386.1">
    <property type="nucleotide sequence ID" value="NZ_JANFNH010000010.1"/>
</dbReference>
<evidence type="ECO:0000313" key="1">
    <source>
        <dbReference type="EMBL" id="MCQ4042831.1"/>
    </source>
</evidence>
<dbReference type="NCBIfam" id="NF041709">
    <property type="entry name" value="RiPP_phane_YxD"/>
    <property type="match status" value="1"/>
</dbReference>
<proteinExistence type="predicted"/>
<dbReference type="EMBL" id="JANFNH010000010">
    <property type="protein sequence ID" value="MCQ4042831.1"/>
    <property type="molecule type" value="Genomic_DNA"/>
</dbReference>
<comment type="caution">
    <text evidence="1">The sequence shown here is derived from an EMBL/GenBank/DDBJ whole genome shotgun (WGS) entry which is preliminary data.</text>
</comment>
<accession>A0ABT1PBW5</accession>
<dbReference type="Proteomes" id="UP001206206">
    <property type="component" value="Unassembled WGS sequence"/>
</dbReference>
<organism evidence="1 2">
    <name type="scientific">Streptantibioticus rubrisoli</name>
    <dbReference type="NCBI Taxonomy" id="1387313"/>
    <lineage>
        <taxon>Bacteria</taxon>
        <taxon>Bacillati</taxon>
        <taxon>Actinomycetota</taxon>
        <taxon>Actinomycetes</taxon>
        <taxon>Kitasatosporales</taxon>
        <taxon>Streptomycetaceae</taxon>
        <taxon>Streptantibioticus</taxon>
    </lineage>
</organism>
<evidence type="ECO:0008006" key="3">
    <source>
        <dbReference type="Google" id="ProtNLM"/>
    </source>
</evidence>
<protein>
    <recommendedName>
        <fullName evidence="3">FXSXX-COOH protein</fullName>
    </recommendedName>
</protein>
<gene>
    <name evidence="1" type="ORF">NON19_12525</name>
</gene>
<sequence length="64" mass="6807">MISTRDAGPWLAAEEPLPDYAGIDVDELAERTAHPVLGAVLAGLRGRAQHAADAVAYHEDSPDR</sequence>
<evidence type="ECO:0000313" key="2">
    <source>
        <dbReference type="Proteomes" id="UP001206206"/>
    </source>
</evidence>